<gene>
    <name evidence="2" type="ORF">ENR15_11735</name>
</gene>
<dbReference type="Gene3D" id="1.10.260.40">
    <property type="entry name" value="lambda repressor-like DNA-binding domains"/>
    <property type="match status" value="1"/>
</dbReference>
<dbReference type="Pfam" id="PF13744">
    <property type="entry name" value="HTH_37"/>
    <property type="match status" value="1"/>
</dbReference>
<reference evidence="2" key="1">
    <citation type="journal article" date="2020" name="mSystems">
        <title>Genome- and Community-Level Interaction Insights into Carbon Utilization and Element Cycling Functions of Hydrothermarchaeota in Hydrothermal Sediment.</title>
        <authorList>
            <person name="Zhou Z."/>
            <person name="Liu Y."/>
            <person name="Xu W."/>
            <person name="Pan J."/>
            <person name="Luo Z.H."/>
            <person name="Li M."/>
        </authorList>
    </citation>
    <scope>NUCLEOTIDE SEQUENCE [LARGE SCALE GENOMIC DNA]</scope>
    <source>
        <strain evidence="2">SpSt-374</strain>
    </source>
</reference>
<organism evidence="2">
    <name type="scientific">Planktothricoides sp. SpSt-374</name>
    <dbReference type="NCBI Taxonomy" id="2282167"/>
    <lineage>
        <taxon>Bacteria</taxon>
        <taxon>Bacillati</taxon>
        <taxon>Cyanobacteriota</taxon>
        <taxon>Cyanophyceae</taxon>
        <taxon>Oscillatoriophycideae</taxon>
        <taxon>Oscillatoriales</taxon>
        <taxon>Oscillatoriaceae</taxon>
        <taxon>Planktothricoides</taxon>
    </lineage>
</organism>
<comment type="caution">
    <text evidence="2">The sequence shown here is derived from an EMBL/GenBank/DDBJ whole genome shotgun (WGS) entry which is preliminary data.</text>
</comment>
<feature type="domain" description="HigA2-like helix-turn-helix" evidence="1">
    <location>
        <begin position="14"/>
        <end position="89"/>
    </location>
</feature>
<accession>A0A7C3VPG5</accession>
<evidence type="ECO:0000259" key="1">
    <source>
        <dbReference type="Pfam" id="PF13744"/>
    </source>
</evidence>
<dbReference type="GO" id="GO:0003677">
    <property type="term" value="F:DNA binding"/>
    <property type="evidence" value="ECO:0007669"/>
    <property type="project" value="InterPro"/>
</dbReference>
<proteinExistence type="predicted"/>
<name>A0A7C3VPG5_9CYAN</name>
<sequence length="102" mass="11402">MNREITIKSSSGNVFYDLGLDNPEELLVKAEIAFQLNNLITKNNLTETQVASVLGIELNQISELREGKLNGFSLEIMREFLKALGGDVEKETRFLALSQESI</sequence>
<dbReference type="EMBL" id="DSPX01000120">
    <property type="protein sequence ID" value="HGG01290.1"/>
    <property type="molecule type" value="Genomic_DNA"/>
</dbReference>
<dbReference type="InterPro" id="IPR039554">
    <property type="entry name" value="HigA2-like_HTH"/>
</dbReference>
<dbReference type="SUPFAM" id="SSF47413">
    <property type="entry name" value="lambda repressor-like DNA-binding domains"/>
    <property type="match status" value="1"/>
</dbReference>
<dbReference type="AlphaFoldDB" id="A0A7C3VPG5"/>
<protein>
    <submittedName>
        <fullName evidence="2">XRE family transcriptional regulator</fullName>
    </submittedName>
</protein>
<dbReference type="InterPro" id="IPR010982">
    <property type="entry name" value="Lambda_DNA-bd_dom_sf"/>
</dbReference>
<evidence type="ECO:0000313" key="2">
    <source>
        <dbReference type="EMBL" id="HGG01290.1"/>
    </source>
</evidence>